<accession>A0A9J5ZQS7</accession>
<evidence type="ECO:0000313" key="2">
    <source>
        <dbReference type="Proteomes" id="UP000824120"/>
    </source>
</evidence>
<protein>
    <submittedName>
        <fullName evidence="1">Uncharacterized protein</fullName>
    </submittedName>
</protein>
<comment type="caution">
    <text evidence="1">The sequence shown here is derived from an EMBL/GenBank/DDBJ whole genome shotgun (WGS) entry which is preliminary data.</text>
</comment>
<dbReference type="AlphaFoldDB" id="A0A9J5ZQS7"/>
<dbReference type="EMBL" id="JACXVP010000003">
    <property type="protein sequence ID" value="KAG5614412.1"/>
    <property type="molecule type" value="Genomic_DNA"/>
</dbReference>
<reference evidence="1 2" key="1">
    <citation type="submission" date="2020-09" db="EMBL/GenBank/DDBJ databases">
        <title>De no assembly of potato wild relative species, Solanum commersonii.</title>
        <authorList>
            <person name="Cho K."/>
        </authorList>
    </citation>
    <scope>NUCLEOTIDE SEQUENCE [LARGE SCALE GENOMIC DNA]</scope>
    <source>
        <strain evidence="1">LZ3.2</strain>
        <tissue evidence="1">Leaf</tissue>
    </source>
</reference>
<keyword evidence="2" id="KW-1185">Reference proteome</keyword>
<name>A0A9J5ZQS7_SOLCO</name>
<dbReference type="OrthoDB" id="1303988at2759"/>
<evidence type="ECO:0000313" key="1">
    <source>
        <dbReference type="EMBL" id="KAG5614412.1"/>
    </source>
</evidence>
<dbReference type="Proteomes" id="UP000824120">
    <property type="component" value="Chromosome 3"/>
</dbReference>
<sequence length="137" mass="15789">MEIRYVIEDATTGEILCVEGGKRDAKALSIVESKNYDSYYIPEIEVENYILDTNISNVKVKQLYKDKTTLMAVMVKYKIKHTFNFRVKRSDSKRPMMRGFEFCRPVVVDDASHLSRAYRGTFVSASTLDGQICHVVY</sequence>
<gene>
    <name evidence="1" type="ORF">H5410_014236</name>
</gene>
<organism evidence="1 2">
    <name type="scientific">Solanum commersonii</name>
    <name type="common">Commerson's wild potato</name>
    <name type="synonym">Commerson's nightshade</name>
    <dbReference type="NCBI Taxonomy" id="4109"/>
    <lineage>
        <taxon>Eukaryota</taxon>
        <taxon>Viridiplantae</taxon>
        <taxon>Streptophyta</taxon>
        <taxon>Embryophyta</taxon>
        <taxon>Tracheophyta</taxon>
        <taxon>Spermatophyta</taxon>
        <taxon>Magnoliopsida</taxon>
        <taxon>eudicotyledons</taxon>
        <taxon>Gunneridae</taxon>
        <taxon>Pentapetalae</taxon>
        <taxon>asterids</taxon>
        <taxon>lamiids</taxon>
        <taxon>Solanales</taxon>
        <taxon>Solanaceae</taxon>
        <taxon>Solanoideae</taxon>
        <taxon>Solaneae</taxon>
        <taxon>Solanum</taxon>
    </lineage>
</organism>
<proteinExistence type="predicted"/>